<dbReference type="PANTHER" id="PTHR22847:SF637">
    <property type="entry name" value="WD REPEAT DOMAIN 5B"/>
    <property type="match status" value="1"/>
</dbReference>
<feature type="transmembrane region" description="Helical" evidence="4">
    <location>
        <begin position="95"/>
        <end position="117"/>
    </location>
</feature>
<protein>
    <submittedName>
        <fullName evidence="5">Uncharacterized protein</fullName>
    </submittedName>
</protein>
<keyword evidence="4" id="KW-0812">Transmembrane</keyword>
<keyword evidence="1 3" id="KW-0853">WD repeat</keyword>
<evidence type="ECO:0000313" key="5">
    <source>
        <dbReference type="EMBL" id="CAD8129063.1"/>
    </source>
</evidence>
<dbReference type="PROSITE" id="PS00678">
    <property type="entry name" value="WD_REPEATS_1"/>
    <property type="match status" value="1"/>
</dbReference>
<sequence>MLIKEYKKPNWMVTVELSTQYASLLMSIRLWDVKIGYQKMILYGHNSFIQSVCFSPDGNTIASGSDDNSIRLWNVKTDNKKPYWMDIVILQNQSALLLMALHYYLVVEMNLSVYGMFRYKNKFKIKMKNIKTFQSNFKLHNLNQINHHKIILIFQLVLLQHIHIYQQMELQYCKENLQQLWEKICVHYLKKEDVVFWKTKYQLRK</sequence>
<feature type="repeat" description="WD" evidence="3">
    <location>
        <begin position="42"/>
        <end position="83"/>
    </location>
</feature>
<dbReference type="EMBL" id="CAJJDN010000206">
    <property type="protein sequence ID" value="CAD8129063.1"/>
    <property type="molecule type" value="Genomic_DNA"/>
</dbReference>
<dbReference type="PROSITE" id="PS50294">
    <property type="entry name" value="WD_REPEATS_REGION"/>
    <property type="match status" value="1"/>
</dbReference>
<accession>A0A8S1RNU3</accession>
<keyword evidence="4" id="KW-0472">Membrane</keyword>
<evidence type="ECO:0000256" key="2">
    <source>
        <dbReference type="ARBA" id="ARBA00022737"/>
    </source>
</evidence>
<dbReference type="PROSITE" id="PS50082">
    <property type="entry name" value="WD_REPEATS_2"/>
    <property type="match status" value="1"/>
</dbReference>
<keyword evidence="2" id="KW-0677">Repeat</keyword>
<dbReference type="InterPro" id="IPR001680">
    <property type="entry name" value="WD40_rpt"/>
</dbReference>
<dbReference type="Pfam" id="PF00400">
    <property type="entry name" value="WD40"/>
    <property type="match status" value="1"/>
</dbReference>
<dbReference type="GO" id="GO:1990234">
    <property type="term" value="C:transferase complex"/>
    <property type="evidence" value="ECO:0007669"/>
    <property type="project" value="UniProtKB-ARBA"/>
</dbReference>
<organism evidence="5 6">
    <name type="scientific">Paramecium sonneborni</name>
    <dbReference type="NCBI Taxonomy" id="65129"/>
    <lineage>
        <taxon>Eukaryota</taxon>
        <taxon>Sar</taxon>
        <taxon>Alveolata</taxon>
        <taxon>Ciliophora</taxon>
        <taxon>Intramacronucleata</taxon>
        <taxon>Oligohymenophorea</taxon>
        <taxon>Peniculida</taxon>
        <taxon>Parameciidae</taxon>
        <taxon>Paramecium</taxon>
    </lineage>
</organism>
<evidence type="ECO:0000256" key="1">
    <source>
        <dbReference type="ARBA" id="ARBA00022574"/>
    </source>
</evidence>
<keyword evidence="4" id="KW-1133">Transmembrane helix</keyword>
<dbReference type="AlphaFoldDB" id="A0A8S1RNU3"/>
<evidence type="ECO:0000256" key="4">
    <source>
        <dbReference type="SAM" id="Phobius"/>
    </source>
</evidence>
<dbReference type="Proteomes" id="UP000692954">
    <property type="component" value="Unassembled WGS sequence"/>
</dbReference>
<name>A0A8S1RNU3_9CILI</name>
<comment type="caution">
    <text evidence="5">The sequence shown here is derived from an EMBL/GenBank/DDBJ whole genome shotgun (WGS) entry which is preliminary data.</text>
</comment>
<reference evidence="5" key="1">
    <citation type="submission" date="2021-01" db="EMBL/GenBank/DDBJ databases">
        <authorList>
            <consortium name="Genoscope - CEA"/>
            <person name="William W."/>
        </authorList>
    </citation>
    <scope>NUCLEOTIDE SEQUENCE</scope>
</reference>
<keyword evidence="6" id="KW-1185">Reference proteome</keyword>
<evidence type="ECO:0000313" key="6">
    <source>
        <dbReference type="Proteomes" id="UP000692954"/>
    </source>
</evidence>
<evidence type="ECO:0000256" key="3">
    <source>
        <dbReference type="PROSITE-ProRule" id="PRU00221"/>
    </source>
</evidence>
<dbReference type="PANTHER" id="PTHR22847">
    <property type="entry name" value="WD40 REPEAT PROTEIN"/>
    <property type="match status" value="1"/>
</dbReference>
<gene>
    <name evidence="5" type="ORF">PSON_ATCC_30995.1.T2060001</name>
</gene>
<proteinExistence type="predicted"/>
<dbReference type="OrthoDB" id="312140at2759"/>
<dbReference type="InterPro" id="IPR019775">
    <property type="entry name" value="WD40_repeat_CS"/>
</dbReference>
<dbReference type="SMART" id="SM00320">
    <property type="entry name" value="WD40"/>
    <property type="match status" value="1"/>
</dbReference>